<dbReference type="AlphaFoldDB" id="A0AA86SWE5"/>
<organism evidence="1 2">
    <name type="scientific">Sphenostylis stenocarpa</name>
    <dbReference type="NCBI Taxonomy" id="92480"/>
    <lineage>
        <taxon>Eukaryota</taxon>
        <taxon>Viridiplantae</taxon>
        <taxon>Streptophyta</taxon>
        <taxon>Embryophyta</taxon>
        <taxon>Tracheophyta</taxon>
        <taxon>Spermatophyta</taxon>
        <taxon>Magnoliopsida</taxon>
        <taxon>eudicotyledons</taxon>
        <taxon>Gunneridae</taxon>
        <taxon>Pentapetalae</taxon>
        <taxon>rosids</taxon>
        <taxon>fabids</taxon>
        <taxon>Fabales</taxon>
        <taxon>Fabaceae</taxon>
        <taxon>Papilionoideae</taxon>
        <taxon>50 kb inversion clade</taxon>
        <taxon>NPAAA clade</taxon>
        <taxon>indigoferoid/millettioid clade</taxon>
        <taxon>Phaseoleae</taxon>
        <taxon>Sphenostylis</taxon>
    </lineage>
</organism>
<reference evidence="1" key="1">
    <citation type="submission" date="2023-10" db="EMBL/GenBank/DDBJ databases">
        <authorList>
            <person name="Domelevo Entfellner J.-B."/>
        </authorList>
    </citation>
    <scope>NUCLEOTIDE SEQUENCE</scope>
</reference>
<dbReference type="Proteomes" id="UP001189624">
    <property type="component" value="Chromosome 9"/>
</dbReference>
<evidence type="ECO:0000313" key="2">
    <source>
        <dbReference type="Proteomes" id="UP001189624"/>
    </source>
</evidence>
<name>A0AA86SWE5_9FABA</name>
<dbReference type="Gramene" id="rna-AYBTSS11_LOCUS26134">
    <property type="protein sequence ID" value="CAJ1974067.1"/>
    <property type="gene ID" value="gene-AYBTSS11_LOCUS26134"/>
</dbReference>
<accession>A0AA86SWE5</accession>
<evidence type="ECO:0000313" key="1">
    <source>
        <dbReference type="EMBL" id="CAJ1974067.1"/>
    </source>
</evidence>
<proteinExistence type="predicted"/>
<sequence length="87" mass="9868">MSLVKIQTFGQTEGQGGPFRVLELLLYKQVLTELLSHVVGARNTVPATPSASQRYKEQIIYTKLFNMVRNRLLINEPKHLLGCRVVD</sequence>
<protein>
    <submittedName>
        <fullName evidence="1">Uncharacterized protein</fullName>
    </submittedName>
</protein>
<gene>
    <name evidence="1" type="ORF">AYBTSS11_LOCUS26134</name>
</gene>
<keyword evidence="2" id="KW-1185">Reference proteome</keyword>
<dbReference type="EMBL" id="OY731406">
    <property type="protein sequence ID" value="CAJ1974067.1"/>
    <property type="molecule type" value="Genomic_DNA"/>
</dbReference>